<dbReference type="Proteomes" id="UP001596157">
    <property type="component" value="Unassembled WGS sequence"/>
</dbReference>
<keyword evidence="2" id="KW-1185">Reference proteome</keyword>
<organism evidence="1 2">
    <name type="scientific">Actinokineospora guangxiensis</name>
    <dbReference type="NCBI Taxonomy" id="1490288"/>
    <lineage>
        <taxon>Bacteria</taxon>
        <taxon>Bacillati</taxon>
        <taxon>Actinomycetota</taxon>
        <taxon>Actinomycetes</taxon>
        <taxon>Pseudonocardiales</taxon>
        <taxon>Pseudonocardiaceae</taxon>
        <taxon>Actinokineospora</taxon>
    </lineage>
</organism>
<evidence type="ECO:0000313" key="2">
    <source>
        <dbReference type="Proteomes" id="UP001596157"/>
    </source>
</evidence>
<dbReference type="EMBL" id="JBHSKF010000009">
    <property type="protein sequence ID" value="MFC5289009.1"/>
    <property type="molecule type" value="Genomic_DNA"/>
</dbReference>
<reference evidence="2" key="1">
    <citation type="journal article" date="2019" name="Int. J. Syst. Evol. Microbiol.">
        <title>The Global Catalogue of Microorganisms (GCM) 10K type strain sequencing project: providing services to taxonomists for standard genome sequencing and annotation.</title>
        <authorList>
            <consortium name="The Broad Institute Genomics Platform"/>
            <consortium name="The Broad Institute Genome Sequencing Center for Infectious Disease"/>
            <person name="Wu L."/>
            <person name="Ma J."/>
        </authorList>
    </citation>
    <scope>NUCLEOTIDE SEQUENCE [LARGE SCALE GENOMIC DNA]</scope>
    <source>
        <strain evidence="2">CCUG 59778</strain>
    </source>
</reference>
<dbReference type="RefSeq" id="WP_378248856.1">
    <property type="nucleotide sequence ID" value="NZ_JBHSKF010000009.1"/>
</dbReference>
<protein>
    <submittedName>
        <fullName evidence="1">Uncharacterized protein</fullName>
    </submittedName>
</protein>
<proteinExistence type="predicted"/>
<gene>
    <name evidence="1" type="ORF">ACFPM7_18310</name>
</gene>
<accession>A0ABW0ES81</accession>
<sequence>MYYALRFQVLPGPGVPDDAARVVDFCDANGIGEVVLITNAEEHFTGVGADEDRWFDTVAAAVPVLRAGGLAVSLNPWTTVGHADRGRRDRRGFAPMVSPLGEVAAAQASFACPRWRSWLAAHYGRYAALGLRVLWLEDDFRFHNHAPLSWGGGFEPPMLERFAALAGERVGRAELVAAITAPGRPHPWRALLARTWFEAQLEAVDAVREAVAGRSALGLMSSTLGVASVEGRDWRRLLAALGPGAVHRPHYAPYGDAVGRELAWSVAMLELQRPLRPEGVEVAPEVENYPFTAWSKSDTQTWSEMVACALSGADGLLLDVVPFTAGSPERFPAVGALLRDSRPALEFCAGPAETVGVGIPWYGDAAQHVHADGTLDSLALDATRAARYLLTNGVPVRAGSAPATAVFGLLARAVPDTALPALLAGGLLLDGVAAAILTERGADLGVTVHEVVDRASALYSVAEGRGRTSVNQQPALARLHAGPSAEVLSTVRTPDGAYWGDALVLSETPQGGRVAVLAATAPEDLPGSDEHQADLHAAVAHLDPGIPLVTGGPHLIPHAALVGGRLRVAVANGSADPATPRVSVPDPATTTLLAPLRPPGPAGPVPHRGWVVWQW</sequence>
<comment type="caution">
    <text evidence="1">The sequence shown here is derived from an EMBL/GenBank/DDBJ whole genome shotgun (WGS) entry which is preliminary data.</text>
</comment>
<name>A0ABW0ES81_9PSEU</name>
<evidence type="ECO:0000313" key="1">
    <source>
        <dbReference type="EMBL" id="MFC5289009.1"/>
    </source>
</evidence>